<dbReference type="PANTHER" id="PTHR44688:SF16">
    <property type="entry name" value="DNA-BINDING TRANSCRIPTIONAL ACTIVATOR DEVR_DOSR"/>
    <property type="match status" value="1"/>
</dbReference>
<dbReference type="Gene3D" id="1.10.10.10">
    <property type="entry name" value="Winged helix-like DNA-binding domain superfamily/Winged helix DNA-binding domain"/>
    <property type="match status" value="1"/>
</dbReference>
<dbReference type="EMBL" id="DXEV01000090">
    <property type="protein sequence ID" value="HIX56757.1"/>
    <property type="molecule type" value="Genomic_DNA"/>
</dbReference>
<dbReference type="SUPFAM" id="SSF46894">
    <property type="entry name" value="C-terminal effector domain of the bipartite response regulators"/>
    <property type="match status" value="1"/>
</dbReference>
<dbReference type="GO" id="GO:0003677">
    <property type="term" value="F:DNA binding"/>
    <property type="evidence" value="ECO:0007669"/>
    <property type="project" value="UniProtKB-KW"/>
</dbReference>
<protein>
    <submittedName>
        <fullName evidence="5">LuxR C-terminal-related transcriptional regulator</fullName>
    </submittedName>
</protein>
<dbReference type="PRINTS" id="PR00038">
    <property type="entry name" value="HTHLUXR"/>
</dbReference>
<gene>
    <name evidence="5" type="ORF">H9850_04705</name>
</gene>
<dbReference type="Pfam" id="PF00196">
    <property type="entry name" value="GerE"/>
    <property type="match status" value="1"/>
</dbReference>
<dbReference type="InterPro" id="IPR036388">
    <property type="entry name" value="WH-like_DNA-bd_sf"/>
</dbReference>
<evidence type="ECO:0000256" key="1">
    <source>
        <dbReference type="ARBA" id="ARBA00023015"/>
    </source>
</evidence>
<dbReference type="CDD" id="cd06170">
    <property type="entry name" value="LuxR_C_like"/>
    <property type="match status" value="1"/>
</dbReference>
<reference evidence="5" key="2">
    <citation type="submission" date="2021-04" db="EMBL/GenBank/DDBJ databases">
        <authorList>
            <person name="Gilroy R."/>
        </authorList>
    </citation>
    <scope>NUCLEOTIDE SEQUENCE</scope>
    <source>
        <strain evidence="5">USASDec5-558</strain>
    </source>
</reference>
<evidence type="ECO:0000256" key="3">
    <source>
        <dbReference type="ARBA" id="ARBA00023163"/>
    </source>
</evidence>
<dbReference type="InterPro" id="IPR016032">
    <property type="entry name" value="Sig_transdc_resp-reg_C-effctor"/>
</dbReference>
<name>A0A9D1WDC3_9GAMM</name>
<evidence type="ECO:0000256" key="2">
    <source>
        <dbReference type="ARBA" id="ARBA00023125"/>
    </source>
</evidence>
<evidence type="ECO:0000259" key="4">
    <source>
        <dbReference type="PROSITE" id="PS50043"/>
    </source>
</evidence>
<dbReference type="GO" id="GO:0006355">
    <property type="term" value="P:regulation of DNA-templated transcription"/>
    <property type="evidence" value="ECO:0007669"/>
    <property type="project" value="InterPro"/>
</dbReference>
<feature type="domain" description="HTH luxR-type" evidence="4">
    <location>
        <begin position="199"/>
        <end position="264"/>
    </location>
</feature>
<accession>A0A9D1WDC3</accession>
<evidence type="ECO:0000313" key="5">
    <source>
        <dbReference type="EMBL" id="HIX56757.1"/>
    </source>
</evidence>
<dbReference type="PROSITE" id="PS50043">
    <property type="entry name" value="HTH_LUXR_2"/>
    <property type="match status" value="1"/>
</dbReference>
<dbReference type="InterPro" id="IPR000792">
    <property type="entry name" value="Tscrpt_reg_LuxR_C"/>
</dbReference>
<keyword evidence="2" id="KW-0238">DNA-binding</keyword>
<evidence type="ECO:0000313" key="6">
    <source>
        <dbReference type="Proteomes" id="UP000886829"/>
    </source>
</evidence>
<sequence>MSETAKSLSTLQQRMCRQNFVLPTNKDEVIARHKARALLFAQTEQGVAVMSDFQANRSYIFVGALGKSLGLPVDSELSDAAFETSLFQHVRDTDLLSRHILELRFSELLKGLPVAERSHYVMLNTLHFAAAPITSEGATKATEPPLIPVLHRAYYLESLESGAVWLSLCLYTPFVELPVPINSIVNNETGQEVSAASFQQLDQRMLSRREREVLTLIGQGQSSRQIAEQLHIAVNTVSRHRQNILQTLQVQNTAAAVEIATRLHLLLT</sequence>
<organism evidence="5 6">
    <name type="scientific">Candidatus Anaerobiospirillum pullistercoris</name>
    <dbReference type="NCBI Taxonomy" id="2838452"/>
    <lineage>
        <taxon>Bacteria</taxon>
        <taxon>Pseudomonadati</taxon>
        <taxon>Pseudomonadota</taxon>
        <taxon>Gammaproteobacteria</taxon>
        <taxon>Aeromonadales</taxon>
        <taxon>Succinivibrionaceae</taxon>
        <taxon>Anaerobiospirillum</taxon>
    </lineage>
</organism>
<keyword evidence="1" id="KW-0805">Transcription regulation</keyword>
<keyword evidence="3" id="KW-0804">Transcription</keyword>
<proteinExistence type="predicted"/>
<comment type="caution">
    <text evidence="5">The sequence shown here is derived from an EMBL/GenBank/DDBJ whole genome shotgun (WGS) entry which is preliminary data.</text>
</comment>
<dbReference type="SMART" id="SM00421">
    <property type="entry name" value="HTH_LUXR"/>
    <property type="match status" value="1"/>
</dbReference>
<dbReference type="Proteomes" id="UP000886829">
    <property type="component" value="Unassembled WGS sequence"/>
</dbReference>
<dbReference type="PANTHER" id="PTHR44688">
    <property type="entry name" value="DNA-BINDING TRANSCRIPTIONAL ACTIVATOR DEVR_DOSR"/>
    <property type="match status" value="1"/>
</dbReference>
<dbReference type="AlphaFoldDB" id="A0A9D1WDC3"/>
<reference evidence="5" key="1">
    <citation type="journal article" date="2021" name="PeerJ">
        <title>Extensive microbial diversity within the chicken gut microbiome revealed by metagenomics and culture.</title>
        <authorList>
            <person name="Gilroy R."/>
            <person name="Ravi A."/>
            <person name="Getino M."/>
            <person name="Pursley I."/>
            <person name="Horton D.L."/>
            <person name="Alikhan N.F."/>
            <person name="Baker D."/>
            <person name="Gharbi K."/>
            <person name="Hall N."/>
            <person name="Watson M."/>
            <person name="Adriaenssens E.M."/>
            <person name="Foster-Nyarko E."/>
            <person name="Jarju S."/>
            <person name="Secka A."/>
            <person name="Antonio M."/>
            <person name="Oren A."/>
            <person name="Chaudhuri R.R."/>
            <person name="La Ragione R."/>
            <person name="Hildebrand F."/>
            <person name="Pallen M.J."/>
        </authorList>
    </citation>
    <scope>NUCLEOTIDE SEQUENCE</scope>
    <source>
        <strain evidence="5">USASDec5-558</strain>
    </source>
</reference>
<dbReference type="Gene3D" id="3.30.450.20">
    <property type="entry name" value="PAS domain"/>
    <property type="match status" value="2"/>
</dbReference>